<name>A0A1R4IS24_9LACT</name>
<feature type="transmembrane region" description="Helical" evidence="8">
    <location>
        <begin position="70"/>
        <end position="90"/>
    </location>
</feature>
<gene>
    <name evidence="10" type="ORF">FM115_02145</name>
</gene>
<dbReference type="EC" id="2.7.1.191" evidence="10"/>
<dbReference type="PANTHER" id="PTHR33989:SF8">
    <property type="entry name" value="PERMEASE IIC COMPONENT"/>
    <property type="match status" value="1"/>
</dbReference>
<reference evidence="10 11" key="1">
    <citation type="submission" date="2017-02" db="EMBL/GenBank/DDBJ databases">
        <authorList>
            <person name="Peterson S.W."/>
        </authorList>
    </citation>
    <scope>NUCLEOTIDE SEQUENCE [LARGE SCALE GENOMIC DNA]</scope>
    <source>
        <strain evidence="10 11">42ea</strain>
    </source>
</reference>
<dbReference type="GO" id="GO:1901264">
    <property type="term" value="P:carbohydrate derivative transport"/>
    <property type="evidence" value="ECO:0007669"/>
    <property type="project" value="TreeGrafter"/>
</dbReference>
<evidence type="ECO:0000256" key="3">
    <source>
        <dbReference type="ARBA" id="ARBA00022475"/>
    </source>
</evidence>
<proteinExistence type="predicted"/>
<keyword evidence="6 8" id="KW-1133">Transmembrane helix</keyword>
<keyword evidence="7 8" id="KW-0472">Membrane</keyword>
<dbReference type="InterPro" id="IPR051088">
    <property type="entry name" value="PTS_Sugar-EIIC/EIIB"/>
</dbReference>
<feature type="transmembrane region" description="Helical" evidence="8">
    <location>
        <begin position="30"/>
        <end position="50"/>
    </location>
</feature>
<evidence type="ECO:0000256" key="8">
    <source>
        <dbReference type="SAM" id="Phobius"/>
    </source>
</evidence>
<dbReference type="GO" id="GO:0009401">
    <property type="term" value="P:phosphoenolpyruvate-dependent sugar phosphotransferase system"/>
    <property type="evidence" value="ECO:0007669"/>
    <property type="project" value="InterPro"/>
</dbReference>
<evidence type="ECO:0000256" key="7">
    <source>
        <dbReference type="ARBA" id="ARBA00023136"/>
    </source>
</evidence>
<dbReference type="GO" id="GO:0005886">
    <property type="term" value="C:plasma membrane"/>
    <property type="evidence" value="ECO:0007669"/>
    <property type="project" value="UniProtKB-SubCell"/>
</dbReference>
<feature type="transmembrane region" description="Helical" evidence="8">
    <location>
        <begin position="128"/>
        <end position="147"/>
    </location>
</feature>
<dbReference type="Pfam" id="PF02378">
    <property type="entry name" value="PTS_EIIC"/>
    <property type="match status" value="1"/>
</dbReference>
<evidence type="ECO:0000256" key="6">
    <source>
        <dbReference type="ARBA" id="ARBA00022989"/>
    </source>
</evidence>
<dbReference type="InterPro" id="IPR003352">
    <property type="entry name" value="PTS_EIIC"/>
</dbReference>
<keyword evidence="2" id="KW-0813">Transport</keyword>
<sequence>MNSLIAQIEKAQPFFEKLSRNKYLRAIKDGFTASMPVILFSSLFMLVANLPEVFGYHWSEATKAWIMKPYSYTMGIVGLLVASNTSKALTDSFNGDLPNKHKLNSNSISMGAISGFLILSVGQIENGFATEFMGTSGLITSFIAAILTA</sequence>
<evidence type="ECO:0000259" key="9">
    <source>
        <dbReference type="Pfam" id="PF02378"/>
    </source>
</evidence>
<dbReference type="AlphaFoldDB" id="A0A1R4IS24"/>
<feature type="transmembrane region" description="Helical" evidence="8">
    <location>
        <begin position="102"/>
        <end position="122"/>
    </location>
</feature>
<keyword evidence="10" id="KW-0808">Transferase</keyword>
<evidence type="ECO:0000256" key="4">
    <source>
        <dbReference type="ARBA" id="ARBA00022597"/>
    </source>
</evidence>
<dbReference type="Proteomes" id="UP000195611">
    <property type="component" value="Unassembled WGS sequence"/>
</dbReference>
<evidence type="ECO:0000256" key="5">
    <source>
        <dbReference type="ARBA" id="ARBA00022692"/>
    </source>
</evidence>
<keyword evidence="3" id="KW-1003">Cell membrane</keyword>
<dbReference type="GO" id="GO:0008982">
    <property type="term" value="F:protein-N(PI)-phosphohistidine-sugar phosphotransferase activity"/>
    <property type="evidence" value="ECO:0007669"/>
    <property type="project" value="InterPro"/>
</dbReference>
<dbReference type="RefSeq" id="WP_256971721.1">
    <property type="nucleotide sequence ID" value="NZ_FUKW01000035.1"/>
</dbReference>
<evidence type="ECO:0000256" key="1">
    <source>
        <dbReference type="ARBA" id="ARBA00004651"/>
    </source>
</evidence>
<keyword evidence="4" id="KW-0762">Sugar transport</keyword>
<organism evidence="10 11">
    <name type="scientific">Marinilactibacillus psychrotolerans 42ea</name>
    <dbReference type="NCBI Taxonomy" id="1255609"/>
    <lineage>
        <taxon>Bacteria</taxon>
        <taxon>Bacillati</taxon>
        <taxon>Bacillota</taxon>
        <taxon>Bacilli</taxon>
        <taxon>Lactobacillales</taxon>
        <taxon>Carnobacteriaceae</taxon>
        <taxon>Marinilactibacillus</taxon>
    </lineage>
</organism>
<dbReference type="PANTHER" id="PTHR33989">
    <property type="match status" value="1"/>
</dbReference>
<evidence type="ECO:0000313" key="10">
    <source>
        <dbReference type="EMBL" id="SJN22063.1"/>
    </source>
</evidence>
<comment type="subcellular location">
    <subcellularLocation>
        <location evidence="1">Cell membrane</location>
        <topology evidence="1">Multi-pass membrane protein</topology>
    </subcellularLocation>
</comment>
<keyword evidence="5 8" id="KW-0812">Transmembrane</keyword>
<evidence type="ECO:0000313" key="11">
    <source>
        <dbReference type="Proteomes" id="UP000195611"/>
    </source>
</evidence>
<evidence type="ECO:0000256" key="2">
    <source>
        <dbReference type="ARBA" id="ARBA00022448"/>
    </source>
</evidence>
<dbReference type="EMBL" id="FUKW01000035">
    <property type="protein sequence ID" value="SJN22063.1"/>
    <property type="molecule type" value="Genomic_DNA"/>
</dbReference>
<feature type="domain" description="Phosphotransferase system EIIC" evidence="9">
    <location>
        <begin position="29"/>
        <end position="149"/>
    </location>
</feature>
<accession>A0A1R4IS24</accession>
<protein>
    <submittedName>
        <fullName evidence="10">PTS system, lactose-specific IIB component / PTS system, lactose-specific IIC component</fullName>
        <ecNumber evidence="10">2.7.1.191</ecNumber>
    </submittedName>
</protein>